<sequence>MLKTSACVIVRNEEENLPRWLQCMSVLAEELVVVDTGSTDKTVELAQAAGARVFSFPWCNDFAAAKNYALEQARGKWIFFLDADEYWEERDFAIIRKTLRQYERQLKVIGFVCRLLNIDKDNHNRLLNENMHIRIFRNLPELRYVGAVHEQLIYSGGGKKEMLLLPQAVIYHTGYSASLDISKAQRNLDILLSQQQAGKGQETDICYITDCYYSLKDYAKAAECAREAISRKVILPGRETRMYNTLLQSLQILGHGWQELLPIAEQAEKDFPHVPDFRALLGFTAWKQGDKKAAGDFFRQSKALYQDFLAHRQDITATYTDEMQGFLPKIEEYLAVLDKESATQSTNKKDGIKISAAVITKNEEEDLPAWLECMQHLAEEIIVVDTGSTDRTVEIARAAGARVVHFDWIDDFAAAKNFAIDQTKGDWVLLLDADEYIRPEEYGKVKEAIARYDKDEKVIGLASDWININKKKNNAYISKGYQIRVFRRMPELRYVHMIHELLQYRGPGKKTMPYVSDFSIYHTGYSSGRMPDKFRRNLRLLKLSREKYGPRGGDDMYLADCYYGLKDYEKAIEHAKAYLDGDDRAVGGENRPFGIWVQSLMLLKRPLREILPVTERALRELPCCAEFKIQEGFVRYGEGDYVGAEQCYREAEKIYAKAKAENAWQKNLLTDEGGAMLFYVYSDMCKLLLWQGKQAEAWDYLQKAIAIDRRKSSVILPLLQLLAGQDDVARIEALNHIYDKKADAAFLLAFLPKRGWDKVRLYYKKQLAEPEDNPAENYLLAGRLKAASAAAAEDTAALLQLSIRGFAHDLQDMDKVSILFPKNYQAVATGQLHTPAQRTLARKTARIQEWLAAMDGLPE</sequence>
<dbReference type="Gene3D" id="1.25.40.10">
    <property type="entry name" value="Tetratricopeptide repeat domain"/>
    <property type="match status" value="2"/>
</dbReference>
<feature type="domain" description="Glycosyltransferase 2-like" evidence="1">
    <location>
        <begin position="5"/>
        <end position="126"/>
    </location>
</feature>
<accession>A0A927WTC7</accession>
<dbReference type="SUPFAM" id="SSF48452">
    <property type="entry name" value="TPR-like"/>
    <property type="match status" value="2"/>
</dbReference>
<reference evidence="2" key="1">
    <citation type="submission" date="2019-04" db="EMBL/GenBank/DDBJ databases">
        <title>Evolution of Biomass-Degrading Anaerobic Consortia Revealed by Metagenomics.</title>
        <authorList>
            <person name="Peng X."/>
        </authorList>
    </citation>
    <scope>NUCLEOTIDE SEQUENCE</scope>
    <source>
        <strain evidence="2">SIG240</strain>
    </source>
</reference>
<gene>
    <name evidence="2" type="ORF">E7201_04315</name>
</gene>
<proteinExistence type="predicted"/>
<comment type="caution">
    <text evidence="2">The sequence shown here is derived from an EMBL/GenBank/DDBJ whole genome shotgun (WGS) entry which is preliminary data.</text>
</comment>
<evidence type="ECO:0000313" key="2">
    <source>
        <dbReference type="EMBL" id="MBE6092388.1"/>
    </source>
</evidence>
<dbReference type="PANTHER" id="PTHR43630">
    <property type="entry name" value="POLY-BETA-1,6-N-ACETYL-D-GLUCOSAMINE SYNTHASE"/>
    <property type="match status" value="1"/>
</dbReference>
<dbReference type="SUPFAM" id="SSF53448">
    <property type="entry name" value="Nucleotide-diphospho-sugar transferases"/>
    <property type="match status" value="2"/>
</dbReference>
<evidence type="ECO:0000259" key="1">
    <source>
        <dbReference type="Pfam" id="PF00535"/>
    </source>
</evidence>
<dbReference type="EMBL" id="SVBY01000022">
    <property type="protein sequence ID" value="MBE6092388.1"/>
    <property type="molecule type" value="Genomic_DNA"/>
</dbReference>
<dbReference type="CDD" id="cd02511">
    <property type="entry name" value="Beta4Glucosyltransferase"/>
    <property type="match status" value="2"/>
</dbReference>
<dbReference type="InterPro" id="IPR029044">
    <property type="entry name" value="Nucleotide-diphossugar_trans"/>
</dbReference>
<name>A0A927WTC7_SELRU</name>
<dbReference type="InterPro" id="IPR019734">
    <property type="entry name" value="TPR_rpt"/>
</dbReference>
<dbReference type="InterPro" id="IPR001173">
    <property type="entry name" value="Glyco_trans_2-like"/>
</dbReference>
<dbReference type="Proteomes" id="UP000761380">
    <property type="component" value="Unassembled WGS sequence"/>
</dbReference>
<protein>
    <submittedName>
        <fullName evidence="2">Glycosyltransferase</fullName>
    </submittedName>
</protein>
<organism evidence="2 3">
    <name type="scientific">Selenomonas ruminantium</name>
    <dbReference type="NCBI Taxonomy" id="971"/>
    <lineage>
        <taxon>Bacteria</taxon>
        <taxon>Bacillati</taxon>
        <taxon>Bacillota</taxon>
        <taxon>Negativicutes</taxon>
        <taxon>Selenomonadales</taxon>
        <taxon>Selenomonadaceae</taxon>
        <taxon>Selenomonas</taxon>
    </lineage>
</organism>
<evidence type="ECO:0000313" key="3">
    <source>
        <dbReference type="Proteomes" id="UP000761380"/>
    </source>
</evidence>
<dbReference type="AlphaFoldDB" id="A0A927WTC7"/>
<dbReference type="SMART" id="SM00028">
    <property type="entry name" value="TPR"/>
    <property type="match status" value="4"/>
</dbReference>
<dbReference type="PANTHER" id="PTHR43630:SF2">
    <property type="entry name" value="GLYCOSYLTRANSFERASE"/>
    <property type="match status" value="1"/>
</dbReference>
<dbReference type="InterPro" id="IPR011990">
    <property type="entry name" value="TPR-like_helical_dom_sf"/>
</dbReference>
<dbReference type="Pfam" id="PF00535">
    <property type="entry name" value="Glycos_transf_2"/>
    <property type="match status" value="2"/>
</dbReference>
<feature type="domain" description="Glycosyltransferase 2-like" evidence="1">
    <location>
        <begin position="355"/>
        <end position="455"/>
    </location>
</feature>
<dbReference type="Gene3D" id="3.90.550.10">
    <property type="entry name" value="Spore Coat Polysaccharide Biosynthesis Protein SpsA, Chain A"/>
    <property type="match status" value="2"/>
</dbReference>